<dbReference type="RefSeq" id="WP_204793593.1">
    <property type="nucleotide sequence ID" value="NZ_JACSNQ010000014.1"/>
</dbReference>
<keyword evidence="1" id="KW-0812">Transmembrane</keyword>
<feature type="transmembrane region" description="Helical" evidence="1">
    <location>
        <begin position="51"/>
        <end position="72"/>
    </location>
</feature>
<comment type="caution">
    <text evidence="2">The sequence shown here is derived from an EMBL/GenBank/DDBJ whole genome shotgun (WGS) entry which is preliminary data.</text>
</comment>
<proteinExistence type="predicted"/>
<reference evidence="2 3" key="1">
    <citation type="journal article" date="2021" name="Sci. Rep.">
        <title>The distribution of antibiotic resistance genes in chicken gut microbiota commensals.</title>
        <authorList>
            <person name="Juricova H."/>
            <person name="Matiasovicova J."/>
            <person name="Kubasova T."/>
            <person name="Cejkova D."/>
            <person name="Rychlik I."/>
        </authorList>
    </citation>
    <scope>NUCLEOTIDE SEQUENCE [LARGE SCALE GENOMIC DNA]</scope>
    <source>
        <strain evidence="2 3">An794</strain>
    </source>
</reference>
<dbReference type="EMBL" id="JACSNQ010000014">
    <property type="protein sequence ID" value="MBM6775253.1"/>
    <property type="molecule type" value="Genomic_DNA"/>
</dbReference>
<dbReference type="PROSITE" id="PS51257">
    <property type="entry name" value="PROKAR_LIPOPROTEIN"/>
    <property type="match status" value="1"/>
</dbReference>
<keyword evidence="1" id="KW-0472">Membrane</keyword>
<sequence length="74" mass="8035">MSDRRRLSFTPRADVLVVALVLIACAGYYAALQLGLGTWAVEHYVSWPITIYQLVVGPLAIVAVCYLIGAVLGR</sequence>
<name>A0ABS2F3W1_9ACTN</name>
<organism evidence="2 3">
    <name type="scientific">Olsenella profusa</name>
    <dbReference type="NCBI Taxonomy" id="138595"/>
    <lineage>
        <taxon>Bacteria</taxon>
        <taxon>Bacillati</taxon>
        <taxon>Actinomycetota</taxon>
        <taxon>Coriobacteriia</taxon>
        <taxon>Coriobacteriales</taxon>
        <taxon>Atopobiaceae</taxon>
        <taxon>Olsenella</taxon>
    </lineage>
</organism>
<evidence type="ECO:0000313" key="3">
    <source>
        <dbReference type="Proteomes" id="UP000712527"/>
    </source>
</evidence>
<feature type="transmembrane region" description="Helical" evidence="1">
    <location>
        <begin position="12"/>
        <end position="31"/>
    </location>
</feature>
<evidence type="ECO:0000256" key="1">
    <source>
        <dbReference type="SAM" id="Phobius"/>
    </source>
</evidence>
<dbReference type="Proteomes" id="UP000712527">
    <property type="component" value="Unassembled WGS sequence"/>
</dbReference>
<keyword evidence="3" id="KW-1185">Reference proteome</keyword>
<keyword evidence="1" id="KW-1133">Transmembrane helix</keyword>
<accession>A0ABS2F3W1</accession>
<gene>
    <name evidence="2" type="ORF">H9X80_06820</name>
</gene>
<protein>
    <submittedName>
        <fullName evidence="2">Uncharacterized protein</fullName>
    </submittedName>
</protein>
<evidence type="ECO:0000313" key="2">
    <source>
        <dbReference type="EMBL" id="MBM6775253.1"/>
    </source>
</evidence>